<reference evidence="1" key="1">
    <citation type="journal article" date="2012" name="PLoS ONE">
        <title>Gene sets for utilization of primary and secondary nutrition supplies in the distal gut of endangered iberian lynx.</title>
        <authorList>
            <person name="Alcaide M."/>
            <person name="Messina E."/>
            <person name="Richter M."/>
            <person name="Bargiela R."/>
            <person name="Peplies J."/>
            <person name="Huws S.A."/>
            <person name="Newbold C.J."/>
            <person name="Golyshin P.N."/>
            <person name="Simon M.A."/>
            <person name="Lopez G."/>
            <person name="Yakimov M.M."/>
            <person name="Ferrer M."/>
        </authorList>
    </citation>
    <scope>NUCLEOTIDE SEQUENCE</scope>
</reference>
<name>J9FZJ3_9ZZZZ</name>
<proteinExistence type="predicted"/>
<accession>J9FZJ3</accession>
<comment type="caution">
    <text evidence="1">The sequence shown here is derived from an EMBL/GenBank/DDBJ whole genome shotgun (WGS) entry which is preliminary data.</text>
</comment>
<organism evidence="1">
    <name type="scientific">gut metagenome</name>
    <dbReference type="NCBI Taxonomy" id="749906"/>
    <lineage>
        <taxon>unclassified sequences</taxon>
        <taxon>metagenomes</taxon>
        <taxon>organismal metagenomes</taxon>
    </lineage>
</organism>
<gene>
    <name evidence="1" type="ORF">EVA_16926</name>
</gene>
<protein>
    <submittedName>
        <fullName evidence="1">Uncharacterized protein</fullName>
    </submittedName>
</protein>
<dbReference type="AlphaFoldDB" id="J9FZJ3"/>
<dbReference type="EMBL" id="AMCI01006079">
    <property type="protein sequence ID" value="EJW94967.1"/>
    <property type="molecule type" value="Genomic_DNA"/>
</dbReference>
<sequence>MISLSHHFYPIHHQRFSVKSRCDSRDFTILAMPY</sequence>
<evidence type="ECO:0000313" key="1">
    <source>
        <dbReference type="EMBL" id="EJW94967.1"/>
    </source>
</evidence>